<organism evidence="2 3">
    <name type="scientific">Cannabis sativa</name>
    <name type="common">Hemp</name>
    <name type="synonym">Marijuana</name>
    <dbReference type="NCBI Taxonomy" id="3483"/>
    <lineage>
        <taxon>Eukaryota</taxon>
        <taxon>Viridiplantae</taxon>
        <taxon>Streptophyta</taxon>
        <taxon>Embryophyta</taxon>
        <taxon>Tracheophyta</taxon>
        <taxon>Spermatophyta</taxon>
        <taxon>Magnoliopsida</taxon>
        <taxon>eudicotyledons</taxon>
        <taxon>Gunneridae</taxon>
        <taxon>Pentapetalae</taxon>
        <taxon>rosids</taxon>
        <taxon>fabids</taxon>
        <taxon>Rosales</taxon>
        <taxon>Cannabaceae</taxon>
        <taxon>Cannabis</taxon>
    </lineage>
</organism>
<feature type="domain" description="RNase H type-1" evidence="1">
    <location>
        <begin position="423"/>
        <end position="527"/>
    </location>
</feature>
<dbReference type="AlphaFoldDB" id="A0A7J6FF64"/>
<dbReference type="Gene3D" id="3.30.420.10">
    <property type="entry name" value="Ribonuclease H-like superfamily/Ribonuclease H"/>
    <property type="match status" value="1"/>
</dbReference>
<dbReference type="Proteomes" id="UP000525078">
    <property type="component" value="Unassembled WGS sequence"/>
</dbReference>
<dbReference type="GO" id="GO:0004523">
    <property type="term" value="F:RNA-DNA hybrid ribonuclease activity"/>
    <property type="evidence" value="ECO:0007669"/>
    <property type="project" value="InterPro"/>
</dbReference>
<name>A0A7J6FF64_CANSA</name>
<evidence type="ECO:0000259" key="1">
    <source>
        <dbReference type="Pfam" id="PF13456"/>
    </source>
</evidence>
<reference evidence="2 3" key="1">
    <citation type="journal article" date="2020" name="bioRxiv">
        <title>Sequence and annotation of 42 cannabis genomes reveals extensive copy number variation in cannabinoid synthesis and pathogen resistance genes.</title>
        <authorList>
            <person name="Mckernan K.J."/>
            <person name="Helbert Y."/>
            <person name="Kane L.T."/>
            <person name="Ebling H."/>
            <person name="Zhang L."/>
            <person name="Liu B."/>
            <person name="Eaton Z."/>
            <person name="Mclaughlin S."/>
            <person name="Kingan S."/>
            <person name="Baybayan P."/>
            <person name="Concepcion G."/>
            <person name="Jordan M."/>
            <person name="Riva A."/>
            <person name="Barbazuk W."/>
            <person name="Harkins T."/>
        </authorList>
    </citation>
    <scope>NUCLEOTIDE SEQUENCE [LARGE SCALE GENOMIC DNA]</scope>
    <source>
        <strain evidence="3">cv. Jamaican Lion 4</strain>
        <tissue evidence="2">Leaf</tissue>
    </source>
</reference>
<sequence length="544" mass="61160">MEEILKKTHNLQVTDEDEEWEVDKSLSITIAGYNLRGRLCTNSDHSRGFLKKVLGGIWRLKEGEWNIKIKEKIDSGLFLSLTFASESIQSRILSKMSWYLSNGVLILGKMENSNESWKNDLTSFPIWGRAWGVPTDFLTTKNTTRMAAKAGEVISVYNSDVSKMVADGFFRFRIWMSIHKPVRQAPTSNQGRNTISNSVPRCDTMEVVSTGGLDHIQIQQTMDKNSQYSPQNINVKVGNNGTVDVQKRCEDGSRGKRRIVEDYGDSEYGKLKKSATILAKETQDQDLYNVPVSYTHDALVLDGSPPFAVGSSSKNIAKENRRRVAVKKDSKARKGKMENKSLEQIINKQDFEDTIKILWAIWENRNKKWNQLPCMNKQQLLNWVFSAYPNGHTEAIPTTVHEANRNPNQVNWITPASGSICVNCDAAVVNNTPGVGIGFIWRRADGQPISAGMRYLHSCCSPKTAEAWALWEALNNLPATEISHFEIQSDCRLLIGVNDPRTQLVFNGENLIMSCSLLDTCMENCSIQVSILDPSDLSLLLQKC</sequence>
<proteinExistence type="predicted"/>
<gene>
    <name evidence="2" type="ORF">F8388_022913</name>
</gene>
<dbReference type="InterPro" id="IPR044730">
    <property type="entry name" value="RNase_H-like_dom_plant"/>
</dbReference>
<dbReference type="InterPro" id="IPR012337">
    <property type="entry name" value="RNaseH-like_sf"/>
</dbReference>
<accession>A0A7J6FF64</accession>
<dbReference type="EMBL" id="JAATIP010000129">
    <property type="protein sequence ID" value="KAF4369257.1"/>
    <property type="molecule type" value="Genomic_DNA"/>
</dbReference>
<protein>
    <recommendedName>
        <fullName evidence="1">RNase H type-1 domain-containing protein</fullName>
    </recommendedName>
</protein>
<dbReference type="InterPro" id="IPR052929">
    <property type="entry name" value="RNase_H-like_EbsB-rel"/>
</dbReference>
<dbReference type="InterPro" id="IPR002156">
    <property type="entry name" value="RNaseH_domain"/>
</dbReference>
<dbReference type="Pfam" id="PF13456">
    <property type="entry name" value="RVT_3"/>
    <property type="match status" value="1"/>
</dbReference>
<dbReference type="InterPro" id="IPR036397">
    <property type="entry name" value="RNaseH_sf"/>
</dbReference>
<dbReference type="PANTHER" id="PTHR47074">
    <property type="entry name" value="BNAC02G40300D PROTEIN"/>
    <property type="match status" value="1"/>
</dbReference>
<evidence type="ECO:0000313" key="2">
    <source>
        <dbReference type="EMBL" id="KAF4369257.1"/>
    </source>
</evidence>
<dbReference type="SUPFAM" id="SSF53098">
    <property type="entry name" value="Ribonuclease H-like"/>
    <property type="match status" value="1"/>
</dbReference>
<dbReference type="GO" id="GO:0003676">
    <property type="term" value="F:nucleic acid binding"/>
    <property type="evidence" value="ECO:0007669"/>
    <property type="project" value="InterPro"/>
</dbReference>
<comment type="caution">
    <text evidence="2">The sequence shown here is derived from an EMBL/GenBank/DDBJ whole genome shotgun (WGS) entry which is preliminary data.</text>
</comment>
<dbReference type="CDD" id="cd06222">
    <property type="entry name" value="RNase_H_like"/>
    <property type="match status" value="1"/>
</dbReference>
<evidence type="ECO:0000313" key="3">
    <source>
        <dbReference type="Proteomes" id="UP000525078"/>
    </source>
</evidence>
<dbReference type="PANTHER" id="PTHR47074:SF11">
    <property type="entry name" value="REVERSE TRANSCRIPTASE-LIKE PROTEIN"/>
    <property type="match status" value="1"/>
</dbReference>